<sequence length="151" mass="16974">MPPKFKRHLEPDDVTGARIHEATSLLGADGADGEDDDEGDEDFFLSGPSKHSPMSKTSSKLHSVKSEVDGVMGIMKENMVKLFERGDRLDDLQDKSDQLTSSSDIFRMSAQDLKKQMWWRECKMRLILIAVIVIIMLVIILPIIIQATKKS</sequence>
<keyword evidence="3" id="KW-0812">Transmembrane</keyword>
<keyword evidence="1" id="KW-0175">Coiled coil</keyword>
<dbReference type="InterPro" id="IPR042887">
    <property type="entry name" value="VAMP4"/>
</dbReference>
<dbReference type="Gene3D" id="1.20.5.110">
    <property type="match status" value="1"/>
</dbReference>
<keyword evidence="3" id="KW-0472">Membrane</keyword>
<evidence type="ECO:0000259" key="4">
    <source>
        <dbReference type="PROSITE" id="PS50892"/>
    </source>
</evidence>
<dbReference type="Pfam" id="PF00957">
    <property type="entry name" value="Synaptobrevin"/>
    <property type="match status" value="1"/>
</dbReference>
<name>A0ABM1DY06_PRICU</name>
<dbReference type="SUPFAM" id="SSF58038">
    <property type="entry name" value="SNARE fusion complex"/>
    <property type="match status" value="1"/>
</dbReference>
<organism evidence="5 6">
    <name type="scientific">Priapulus caudatus</name>
    <name type="common">Priapulid worm</name>
    <dbReference type="NCBI Taxonomy" id="37621"/>
    <lineage>
        <taxon>Eukaryota</taxon>
        <taxon>Metazoa</taxon>
        <taxon>Ecdysozoa</taxon>
        <taxon>Scalidophora</taxon>
        <taxon>Priapulida</taxon>
        <taxon>Priapulimorpha</taxon>
        <taxon>Priapulimorphida</taxon>
        <taxon>Priapulidae</taxon>
        <taxon>Priapulus</taxon>
    </lineage>
</organism>
<dbReference type="PROSITE" id="PS50892">
    <property type="entry name" value="V_SNARE"/>
    <property type="match status" value="1"/>
</dbReference>
<evidence type="ECO:0000256" key="2">
    <source>
        <dbReference type="SAM" id="MobiDB-lite"/>
    </source>
</evidence>
<proteinExistence type="predicted"/>
<evidence type="ECO:0000256" key="1">
    <source>
        <dbReference type="PROSITE-ProRule" id="PRU00290"/>
    </source>
</evidence>
<evidence type="ECO:0000256" key="3">
    <source>
        <dbReference type="SAM" id="Phobius"/>
    </source>
</evidence>
<dbReference type="RefSeq" id="XP_014664827.1">
    <property type="nucleotide sequence ID" value="XM_014809341.1"/>
</dbReference>
<feature type="compositionally biased region" description="Polar residues" evidence="2">
    <location>
        <begin position="52"/>
        <end position="61"/>
    </location>
</feature>
<dbReference type="InterPro" id="IPR001388">
    <property type="entry name" value="Synaptobrevin-like"/>
</dbReference>
<dbReference type="InterPro" id="IPR042855">
    <property type="entry name" value="V_SNARE_CC"/>
</dbReference>
<evidence type="ECO:0000313" key="6">
    <source>
        <dbReference type="RefSeq" id="XP_014664827.1"/>
    </source>
</evidence>
<dbReference type="PANTHER" id="PTHR46897">
    <property type="entry name" value="VESICLE-ASSOCIATED MEMBRANE PROTEIN 4"/>
    <property type="match status" value="1"/>
</dbReference>
<feature type="compositionally biased region" description="Acidic residues" evidence="2">
    <location>
        <begin position="31"/>
        <end position="43"/>
    </location>
</feature>
<dbReference type="PRINTS" id="PR00219">
    <property type="entry name" value="SYNAPTOBREVN"/>
</dbReference>
<protein>
    <submittedName>
        <fullName evidence="6">Vesicle-associated membrane protein 4-like</fullName>
    </submittedName>
</protein>
<feature type="transmembrane region" description="Helical" evidence="3">
    <location>
        <begin position="124"/>
        <end position="145"/>
    </location>
</feature>
<feature type="domain" description="V-SNARE coiled-coil homology" evidence="4">
    <location>
        <begin position="60"/>
        <end position="120"/>
    </location>
</feature>
<keyword evidence="3" id="KW-1133">Transmembrane helix</keyword>
<dbReference type="Proteomes" id="UP000695022">
    <property type="component" value="Unplaced"/>
</dbReference>
<dbReference type="PANTHER" id="PTHR46897:SF1">
    <property type="entry name" value="VESICLE-ASSOCIATED MEMBRANE PROTEIN 4"/>
    <property type="match status" value="1"/>
</dbReference>
<gene>
    <name evidence="6" type="primary">LOC106807092</name>
</gene>
<dbReference type="GeneID" id="106807092"/>
<accession>A0ABM1DY06</accession>
<reference evidence="6" key="1">
    <citation type="submission" date="2025-08" db="UniProtKB">
        <authorList>
            <consortium name="RefSeq"/>
        </authorList>
    </citation>
    <scope>IDENTIFICATION</scope>
</reference>
<keyword evidence="5" id="KW-1185">Reference proteome</keyword>
<evidence type="ECO:0000313" key="5">
    <source>
        <dbReference type="Proteomes" id="UP000695022"/>
    </source>
</evidence>
<feature type="region of interest" description="Disordered" evidence="2">
    <location>
        <begin position="23"/>
        <end position="63"/>
    </location>
</feature>